<gene>
    <name evidence="2" type="ORF">O181_001563</name>
</gene>
<dbReference type="EMBL" id="AVOT02000233">
    <property type="protein sequence ID" value="MBW0461848.1"/>
    <property type="molecule type" value="Genomic_DNA"/>
</dbReference>
<name>A0A9Q3BB10_9BASI</name>
<evidence type="ECO:0000313" key="2">
    <source>
        <dbReference type="EMBL" id="MBW0461848.1"/>
    </source>
</evidence>
<protein>
    <recommendedName>
        <fullName evidence="4">DUF4939 domain-containing protein</fullName>
    </recommendedName>
</protein>
<comment type="caution">
    <text evidence="2">The sequence shown here is derived from an EMBL/GenBank/DDBJ whole genome shotgun (WGS) entry which is preliminary data.</text>
</comment>
<dbReference type="Proteomes" id="UP000765509">
    <property type="component" value="Unassembled WGS sequence"/>
</dbReference>
<accession>A0A9Q3BB10</accession>
<sequence length="207" mass="23008">MPVQHLHPARKTRSQARAQAVLTPTPRAPLDGTSAVPQLRAHLDRGPIVEGEEPFTKEGRGPRRSSSPPGVVGSFQAFQRSCLIRLSHQSEPSLLEIMQQMTQIMANIQAASSSEASRPPSSKNLSIKAPSCFYGTQTSKFRSFIQSYQLIFHNDQANFPEYRKKVLYYTSSLTGRDSKWIEPYLFPSALKTQATSSIIGPYLNLNS</sequence>
<proteinExistence type="predicted"/>
<evidence type="ECO:0000256" key="1">
    <source>
        <dbReference type="SAM" id="MobiDB-lite"/>
    </source>
</evidence>
<organism evidence="2 3">
    <name type="scientific">Austropuccinia psidii MF-1</name>
    <dbReference type="NCBI Taxonomy" id="1389203"/>
    <lineage>
        <taxon>Eukaryota</taxon>
        <taxon>Fungi</taxon>
        <taxon>Dikarya</taxon>
        <taxon>Basidiomycota</taxon>
        <taxon>Pucciniomycotina</taxon>
        <taxon>Pucciniomycetes</taxon>
        <taxon>Pucciniales</taxon>
        <taxon>Sphaerophragmiaceae</taxon>
        <taxon>Austropuccinia</taxon>
    </lineage>
</organism>
<reference evidence="2" key="1">
    <citation type="submission" date="2021-03" db="EMBL/GenBank/DDBJ databases">
        <title>Draft genome sequence of rust myrtle Austropuccinia psidii MF-1, a brazilian biotype.</title>
        <authorList>
            <person name="Quecine M.C."/>
            <person name="Pachon D.M.R."/>
            <person name="Bonatelli M.L."/>
            <person name="Correr F.H."/>
            <person name="Franceschini L.M."/>
            <person name="Leite T.F."/>
            <person name="Margarido G.R.A."/>
            <person name="Almeida C.A."/>
            <person name="Ferrarezi J.A."/>
            <person name="Labate C.A."/>
        </authorList>
    </citation>
    <scope>NUCLEOTIDE SEQUENCE</scope>
    <source>
        <strain evidence="2">MF-1</strain>
    </source>
</reference>
<evidence type="ECO:0000313" key="3">
    <source>
        <dbReference type="Proteomes" id="UP000765509"/>
    </source>
</evidence>
<dbReference type="AlphaFoldDB" id="A0A9Q3BB10"/>
<keyword evidence="3" id="KW-1185">Reference proteome</keyword>
<feature type="region of interest" description="Disordered" evidence="1">
    <location>
        <begin position="1"/>
        <end position="71"/>
    </location>
</feature>
<evidence type="ECO:0008006" key="4">
    <source>
        <dbReference type="Google" id="ProtNLM"/>
    </source>
</evidence>